<keyword evidence="2 6" id="KW-0645">Protease</keyword>
<dbReference type="Pfam" id="PF00326">
    <property type="entry name" value="Peptidase_S9"/>
    <property type="match status" value="1"/>
</dbReference>
<dbReference type="InterPro" id="IPR002470">
    <property type="entry name" value="Peptidase_S9A"/>
</dbReference>
<accession>A0ABQ7U7V2</accession>
<name>A0ABQ7U7V2_SOLTU</name>
<evidence type="ECO:0000313" key="10">
    <source>
        <dbReference type="Proteomes" id="UP000826656"/>
    </source>
</evidence>
<feature type="domain" description="Peptidase S9A N-terminal" evidence="8">
    <location>
        <begin position="47"/>
        <end position="478"/>
    </location>
</feature>
<comment type="similarity">
    <text evidence="1 6">Belongs to the peptidase S9A family.</text>
</comment>
<proteinExistence type="inferred from homology"/>
<dbReference type="Gene3D" id="3.40.50.1820">
    <property type="entry name" value="alpha/beta hydrolase"/>
    <property type="match status" value="2"/>
</dbReference>
<sequence>MASSAFISIKRTKIPFSLNSFSITKFTLFSTLIKNHHQKISPQITSPPVPKKLPFTVSAHGVTWNDPYHWMRKTNDPDFINYLQQENLYAQSFMKDTEEMQKSLFSEMISRMPSKISTPPELWGPWLYYQYIPEGKEFPVLCRKLAAESKGWMKTVSSYVIGVAGKEQILLDWNEIAERYGYVHVGTCRVSPDHNYLAYTIDVTGSEQFVLQIKDLRNDCVLPTLGVEGVVSVEWAQDSCTFFYTLSDQNQRPYRVHCIKLGSDSVHNVPLFVENDSSFCVDIASTKDGKFITVNSNSRTSSEVYVINATNLQTGIQRFCKRVSGVQYFLEHHHGFFYVLTNSPNAGEESPLSGEYYLARCPVENLQSTCLQNIIEPSEDIFIQDMDMFNEHLVLFLNKEGSSSICSVDMRTIINCEEQMKIDGLNPWFFPLPSDMCTIAPGSNHDFTRSVYRAVVSSPVMPDVIVDYDMSRRTFSVIHQEEVINVSHNTKYHSNNGERSRNEFLGTPLKKEHKIQNNGVHRWSDFAEIYSCQEKEVISHDGERIPLTILFSRKAHKKGQSPGLLHGYGSYGEVLDKSWCVDRLSLLDRGWLIAFADVRGGGGPDPSWHKSGSGMNKLNSVSDFISCGKYLVSEGYVHRHRLGAVGVSAGSLLVSAAINMHPELFQAAILKVPFLDVCSSLLDPTLPLTVLDYEEFGNPQLHAHFEYILKYSPYDNIPEGVCCPSMLVKASLNDSRVGVWEAAKWVAKIRDKTCTRCSSSVILQTNMSGGHFGEGGRFGQCEEAAHEYAFLMKSYCPNDREASWKTFISYSSALTKCTRKLLVLQNSVTHEKKSWRHQRSTAVIVELSIISV</sequence>
<evidence type="ECO:0000259" key="7">
    <source>
        <dbReference type="Pfam" id="PF00326"/>
    </source>
</evidence>
<dbReference type="Pfam" id="PF02897">
    <property type="entry name" value="Peptidase_S9_N"/>
    <property type="match status" value="1"/>
</dbReference>
<evidence type="ECO:0000256" key="2">
    <source>
        <dbReference type="ARBA" id="ARBA00022670"/>
    </source>
</evidence>
<dbReference type="EMBL" id="JAIVGD010000026">
    <property type="protein sequence ID" value="KAH0742367.1"/>
    <property type="molecule type" value="Genomic_DNA"/>
</dbReference>
<evidence type="ECO:0000313" key="9">
    <source>
        <dbReference type="EMBL" id="KAH0742367.1"/>
    </source>
</evidence>
<keyword evidence="3 6" id="KW-0378">Hydrolase</keyword>
<dbReference type="InterPro" id="IPR029058">
    <property type="entry name" value="AB_hydrolase_fold"/>
</dbReference>
<keyword evidence="4 6" id="KW-0720">Serine protease</keyword>
<gene>
    <name evidence="9" type="ORF">KY290_035410</name>
</gene>
<protein>
    <recommendedName>
        <fullName evidence="6">Prolyl endopeptidase</fullName>
        <ecNumber evidence="6">3.4.21.-</ecNumber>
    </recommendedName>
</protein>
<dbReference type="PRINTS" id="PR00862">
    <property type="entry name" value="PROLIGOPTASE"/>
</dbReference>
<keyword evidence="10" id="KW-1185">Reference proteome</keyword>
<dbReference type="Proteomes" id="UP000826656">
    <property type="component" value="Unassembled WGS sequence"/>
</dbReference>
<reference evidence="9 10" key="1">
    <citation type="journal article" date="2021" name="bioRxiv">
        <title>Chromosome-scale and haplotype-resolved genome assembly of a tetraploid potato cultivar.</title>
        <authorList>
            <person name="Sun H."/>
            <person name="Jiao W.-B."/>
            <person name="Krause K."/>
            <person name="Campoy J.A."/>
            <person name="Goel M."/>
            <person name="Folz-Donahue K."/>
            <person name="Kukat C."/>
            <person name="Huettel B."/>
            <person name="Schneeberger K."/>
        </authorList>
    </citation>
    <scope>NUCLEOTIDE SEQUENCE [LARGE SCALE GENOMIC DNA]</scope>
    <source>
        <strain evidence="9">SolTubOtavaFocal</strain>
        <tissue evidence="9">Leaves</tissue>
    </source>
</reference>
<dbReference type="Gene3D" id="2.130.10.120">
    <property type="entry name" value="Prolyl oligopeptidase, N-terminal domain"/>
    <property type="match status" value="1"/>
</dbReference>
<dbReference type="PANTHER" id="PTHR11757">
    <property type="entry name" value="PROTEASE FAMILY S9A OLIGOPEPTIDASE"/>
    <property type="match status" value="1"/>
</dbReference>
<dbReference type="InterPro" id="IPR001375">
    <property type="entry name" value="Peptidase_S9_cat"/>
</dbReference>
<dbReference type="SUPFAM" id="SSF53474">
    <property type="entry name" value="alpha/beta-Hydrolases"/>
    <property type="match status" value="1"/>
</dbReference>
<comment type="function">
    <text evidence="5">Serine peptidase whose precise substrate specificity remains unclear. Does not cleave peptides after a arginine or lysine residue. Regulates trans-Golgi network morphology and sorting by regulating the membrane binding of the AP-1 complex. May play a role in the regulation of synaptic vesicle exocytosis.</text>
</comment>
<dbReference type="SUPFAM" id="SSF50993">
    <property type="entry name" value="Peptidase/esterase 'gauge' domain"/>
    <property type="match status" value="1"/>
</dbReference>
<comment type="caution">
    <text evidence="9">The sequence shown here is derived from an EMBL/GenBank/DDBJ whole genome shotgun (WGS) entry which is preliminary data.</text>
</comment>
<evidence type="ECO:0000256" key="3">
    <source>
        <dbReference type="ARBA" id="ARBA00022801"/>
    </source>
</evidence>
<feature type="domain" description="Peptidase S9 prolyl oligopeptidase catalytic" evidence="7">
    <location>
        <begin position="584"/>
        <end position="793"/>
    </location>
</feature>
<evidence type="ECO:0000259" key="8">
    <source>
        <dbReference type="Pfam" id="PF02897"/>
    </source>
</evidence>
<dbReference type="InterPro" id="IPR023302">
    <property type="entry name" value="Pept_S9A_N"/>
</dbReference>
<evidence type="ECO:0000256" key="6">
    <source>
        <dbReference type="RuleBase" id="RU368024"/>
    </source>
</evidence>
<evidence type="ECO:0000256" key="5">
    <source>
        <dbReference type="ARBA" id="ARBA00045448"/>
    </source>
</evidence>
<dbReference type="EC" id="3.4.21.-" evidence="6"/>
<evidence type="ECO:0000256" key="4">
    <source>
        <dbReference type="ARBA" id="ARBA00022825"/>
    </source>
</evidence>
<evidence type="ECO:0000256" key="1">
    <source>
        <dbReference type="ARBA" id="ARBA00005228"/>
    </source>
</evidence>
<dbReference type="InterPro" id="IPR051543">
    <property type="entry name" value="Serine_Peptidase_S9A"/>
</dbReference>
<organism evidence="9 10">
    <name type="scientific">Solanum tuberosum</name>
    <name type="common">Potato</name>
    <dbReference type="NCBI Taxonomy" id="4113"/>
    <lineage>
        <taxon>Eukaryota</taxon>
        <taxon>Viridiplantae</taxon>
        <taxon>Streptophyta</taxon>
        <taxon>Embryophyta</taxon>
        <taxon>Tracheophyta</taxon>
        <taxon>Spermatophyta</taxon>
        <taxon>Magnoliopsida</taxon>
        <taxon>eudicotyledons</taxon>
        <taxon>Gunneridae</taxon>
        <taxon>Pentapetalae</taxon>
        <taxon>asterids</taxon>
        <taxon>lamiids</taxon>
        <taxon>Solanales</taxon>
        <taxon>Solanaceae</taxon>
        <taxon>Solanoideae</taxon>
        <taxon>Solaneae</taxon>
        <taxon>Solanum</taxon>
    </lineage>
</organism>
<dbReference type="PANTHER" id="PTHR11757:SF12">
    <property type="entry name" value="PROLYL ENDOPEPTIDASE"/>
    <property type="match status" value="1"/>
</dbReference>